<name>E6QHA0_9ZZZZ</name>
<reference evidence="1" key="1">
    <citation type="submission" date="2009-10" db="EMBL/GenBank/DDBJ databases">
        <title>Diversity of trophic interactions inside an arsenic-rich microbial ecosystem.</title>
        <authorList>
            <person name="Bertin P.N."/>
            <person name="Heinrich-Salmeron A."/>
            <person name="Pelletier E."/>
            <person name="Goulhen-Chollet F."/>
            <person name="Arsene-Ploetze F."/>
            <person name="Gallien S."/>
            <person name="Calteau A."/>
            <person name="Vallenet D."/>
            <person name="Casiot C."/>
            <person name="Chane-Woon-Ming B."/>
            <person name="Giloteaux L."/>
            <person name="Barakat M."/>
            <person name="Bonnefoy V."/>
            <person name="Bruneel O."/>
            <person name="Chandler M."/>
            <person name="Cleiss J."/>
            <person name="Duran R."/>
            <person name="Elbaz-Poulichet F."/>
            <person name="Fonknechten N."/>
            <person name="Lauga B."/>
            <person name="Mornico D."/>
            <person name="Ortet P."/>
            <person name="Schaeffer C."/>
            <person name="Siguier P."/>
            <person name="Alexander Thil Smith A."/>
            <person name="Van Dorsselaer A."/>
            <person name="Weissenbach J."/>
            <person name="Medigue C."/>
            <person name="Le Paslier D."/>
        </authorList>
    </citation>
    <scope>NUCLEOTIDE SEQUENCE</scope>
</reference>
<dbReference type="AlphaFoldDB" id="E6QHA0"/>
<dbReference type="Pfam" id="PF08843">
    <property type="entry name" value="AbiEii"/>
    <property type="match status" value="1"/>
</dbReference>
<comment type="caution">
    <text evidence="1">The sequence shown here is derived from an EMBL/GenBank/DDBJ whole genome shotgun (WGS) entry which is preliminary data.</text>
</comment>
<accession>E6QHA0</accession>
<sequence>MMADKRKIIGQTRLQKLVTADANERDVAPSRAMRWVSAAAFFEVLNCAEAEGRLGAYAIKGGFAVELRHNAAARTSEDIDLILAGEHQAIEILRSILPAKWDAFEFRIKNEEQREHVVRANVQVRFNQVDWGTLKIDVVDAEIAEVERVENVAIERFGLPQANAVACLSRPHQIAEWIHCTTRPEIDGKRKNRARNIVDIYLFDSLAAADDESVRVACVTTFQREGTHTWPPAPDFPEAWAPTIAGVIAEIGLESTPEDVIAHVTAYIKRLRA</sequence>
<protein>
    <recommendedName>
        <fullName evidence="2">Protein containing DUF1814</fullName>
    </recommendedName>
</protein>
<organism evidence="1">
    <name type="scientific">mine drainage metagenome</name>
    <dbReference type="NCBI Taxonomy" id="410659"/>
    <lineage>
        <taxon>unclassified sequences</taxon>
        <taxon>metagenomes</taxon>
        <taxon>ecological metagenomes</taxon>
    </lineage>
</organism>
<gene>
    <name evidence="1" type="ORF">CARN6_2718</name>
</gene>
<proteinExistence type="predicted"/>
<dbReference type="InterPro" id="IPR014942">
    <property type="entry name" value="AbiEii"/>
</dbReference>
<evidence type="ECO:0000313" key="1">
    <source>
        <dbReference type="EMBL" id="CBI06614.1"/>
    </source>
</evidence>
<dbReference type="EMBL" id="CABQ01000001">
    <property type="protein sequence ID" value="CBI06614.1"/>
    <property type="molecule type" value="Genomic_DNA"/>
</dbReference>
<dbReference type="Gene3D" id="3.10.450.620">
    <property type="entry name" value="JHP933, nucleotidyltransferase-like core domain"/>
    <property type="match status" value="1"/>
</dbReference>
<evidence type="ECO:0008006" key="2">
    <source>
        <dbReference type="Google" id="ProtNLM"/>
    </source>
</evidence>